<keyword evidence="2" id="KW-1185">Reference proteome</keyword>
<evidence type="ECO:0000313" key="2">
    <source>
        <dbReference type="Proteomes" id="UP000011682"/>
    </source>
</evidence>
<dbReference type="AlphaFoldDB" id="S9R4V6"/>
<evidence type="ECO:0000313" key="1">
    <source>
        <dbReference type="EMBL" id="EPX63958.1"/>
    </source>
</evidence>
<dbReference type="Proteomes" id="UP000011682">
    <property type="component" value="Unassembled WGS sequence"/>
</dbReference>
<comment type="caution">
    <text evidence="1">The sequence shown here is derived from an EMBL/GenBank/DDBJ whole genome shotgun (WGS) entry which is preliminary data.</text>
</comment>
<accession>S9R4V6</accession>
<organism evidence="1 2">
    <name type="scientific">Cystobacter fuscus (strain ATCC 25194 / DSM 2262 / NBRC 100088 / M29)</name>
    <dbReference type="NCBI Taxonomy" id="1242864"/>
    <lineage>
        <taxon>Bacteria</taxon>
        <taxon>Pseudomonadati</taxon>
        <taxon>Myxococcota</taxon>
        <taxon>Myxococcia</taxon>
        <taxon>Myxococcales</taxon>
        <taxon>Cystobacterineae</taxon>
        <taxon>Archangiaceae</taxon>
        <taxon>Cystobacter</taxon>
    </lineage>
</organism>
<proteinExistence type="predicted"/>
<dbReference type="EMBL" id="ANAH02000004">
    <property type="protein sequence ID" value="EPX63958.1"/>
    <property type="molecule type" value="Genomic_DNA"/>
</dbReference>
<gene>
    <name evidence="1" type="ORF">D187_005091</name>
</gene>
<name>S9R4V6_CYSF2</name>
<sequence>MRGVSRAHSYELLQERPVLLLESVEGQSLSEFVGRPVD</sequence>
<reference evidence="1" key="1">
    <citation type="submission" date="2013-05" db="EMBL/GenBank/DDBJ databases">
        <title>Genome assembly of Cystobacter fuscus DSM 2262.</title>
        <authorList>
            <person name="Sharma G."/>
            <person name="Khatri I."/>
            <person name="Kaur C."/>
            <person name="Mayilraj S."/>
            <person name="Subramanian S."/>
        </authorList>
    </citation>
    <scope>NUCLEOTIDE SEQUENCE [LARGE SCALE GENOMIC DNA]</scope>
    <source>
        <strain evidence="1">DSM 2262</strain>
    </source>
</reference>
<protein>
    <submittedName>
        <fullName evidence="1">Uncharacterized protein</fullName>
    </submittedName>
</protein>